<accession>A0A182SP90</accession>
<organism evidence="3 4">
    <name type="scientific">Anopheles maculatus</name>
    <dbReference type="NCBI Taxonomy" id="74869"/>
    <lineage>
        <taxon>Eukaryota</taxon>
        <taxon>Metazoa</taxon>
        <taxon>Ecdysozoa</taxon>
        <taxon>Arthropoda</taxon>
        <taxon>Hexapoda</taxon>
        <taxon>Insecta</taxon>
        <taxon>Pterygota</taxon>
        <taxon>Neoptera</taxon>
        <taxon>Endopterygota</taxon>
        <taxon>Diptera</taxon>
        <taxon>Nematocera</taxon>
        <taxon>Culicoidea</taxon>
        <taxon>Culicidae</taxon>
        <taxon>Anophelinae</taxon>
        <taxon>Anopheles</taxon>
        <taxon>Anopheles maculatus group</taxon>
    </lineage>
</organism>
<sequence length="421" mass="46333">MESFAHLSYPWFTLTFAFLFFPFYILQIHREWLERRAAKRSNVSASNSPPDSLVATTQRTTYMRKLIKFKNENEPLSENDISFVPHFGNGAEVGGGSNGPVGVNNGSGPESAPTSASKQQDRYHHHHHHQDHHHSDRQSQQRTNFQHHGVHAASRTNEKEILTDDAERYRYDVVSAQDGNRQDVESGGRTEDSPTARLSPPETVVDESDTKPLVYIMEPPVTSPAVLEDVRVPVSGLRAGEFPATTAATPQVEDLTEKIDAAVRSGHRQQPNESKQHNAADANPLNNDLSVGTNVATLAPANVATTERKSDPMPTQMTWNTAEEAPPSGKPIPNGVVRSSTEVPSGEERKSVLITTTDHDSMQEAVLEQNLAQTTGSVAGSMNVTVRNLFGPWSNWTACSRSCGGGVKTQVRSCWKRDIRQ</sequence>
<feature type="region of interest" description="Disordered" evidence="1">
    <location>
        <begin position="265"/>
        <end position="287"/>
    </location>
</feature>
<protein>
    <submittedName>
        <fullName evidence="3">Uncharacterized protein</fullName>
    </submittedName>
</protein>
<feature type="compositionally biased region" description="Basic residues" evidence="1">
    <location>
        <begin position="123"/>
        <end position="132"/>
    </location>
</feature>
<dbReference type="PROSITE" id="PS50092">
    <property type="entry name" value="TSP1"/>
    <property type="match status" value="1"/>
</dbReference>
<evidence type="ECO:0000256" key="1">
    <source>
        <dbReference type="SAM" id="MobiDB-lite"/>
    </source>
</evidence>
<dbReference type="EnsemblMetazoa" id="AMAM010700-RA">
    <property type="protein sequence ID" value="AMAM010700-PA"/>
    <property type="gene ID" value="AMAM010700"/>
</dbReference>
<dbReference type="Proteomes" id="UP000075901">
    <property type="component" value="Unassembled WGS sequence"/>
</dbReference>
<dbReference type="Gene3D" id="2.20.100.10">
    <property type="entry name" value="Thrombospondin type-1 (TSP1) repeat"/>
    <property type="match status" value="1"/>
</dbReference>
<feature type="compositionally biased region" description="Basic and acidic residues" evidence="1">
    <location>
        <begin position="180"/>
        <end position="194"/>
    </location>
</feature>
<evidence type="ECO:0000256" key="2">
    <source>
        <dbReference type="SAM" id="Phobius"/>
    </source>
</evidence>
<dbReference type="InterPro" id="IPR036383">
    <property type="entry name" value="TSP1_rpt_sf"/>
</dbReference>
<keyword evidence="4" id="KW-1185">Reference proteome</keyword>
<name>A0A182SP90_9DIPT</name>
<reference evidence="3" key="2">
    <citation type="submission" date="2020-05" db="UniProtKB">
        <authorList>
            <consortium name="EnsemblMetazoa"/>
        </authorList>
    </citation>
    <scope>IDENTIFICATION</scope>
    <source>
        <strain evidence="3">maculatus3</strain>
    </source>
</reference>
<feature type="compositionally biased region" description="Basic and acidic residues" evidence="1">
    <location>
        <begin position="156"/>
        <end position="171"/>
    </location>
</feature>
<reference evidence="4" key="1">
    <citation type="submission" date="2013-09" db="EMBL/GenBank/DDBJ databases">
        <title>The Genome Sequence of Anopheles maculatus species B.</title>
        <authorList>
            <consortium name="The Broad Institute Genomics Platform"/>
            <person name="Neafsey D.E."/>
            <person name="Besansky N."/>
            <person name="Howell P."/>
            <person name="Walton C."/>
            <person name="Young S.K."/>
            <person name="Zeng Q."/>
            <person name="Gargeya S."/>
            <person name="Fitzgerald M."/>
            <person name="Haas B."/>
            <person name="Abouelleil A."/>
            <person name="Allen A.W."/>
            <person name="Alvarado L."/>
            <person name="Arachchi H.M."/>
            <person name="Berlin A.M."/>
            <person name="Chapman S.B."/>
            <person name="Gainer-Dewar J."/>
            <person name="Goldberg J."/>
            <person name="Griggs A."/>
            <person name="Gujja S."/>
            <person name="Hansen M."/>
            <person name="Howarth C."/>
            <person name="Imamovic A."/>
            <person name="Ireland A."/>
            <person name="Larimer J."/>
            <person name="McCowan C."/>
            <person name="Murphy C."/>
            <person name="Pearson M."/>
            <person name="Poon T.W."/>
            <person name="Priest M."/>
            <person name="Roberts A."/>
            <person name="Saif S."/>
            <person name="Shea T."/>
            <person name="Sisk P."/>
            <person name="Sykes S."/>
            <person name="Wortman J."/>
            <person name="Nusbaum C."/>
            <person name="Birren B."/>
        </authorList>
    </citation>
    <scope>NUCLEOTIDE SEQUENCE [LARGE SCALE GENOMIC DNA]</scope>
    <source>
        <strain evidence="4">maculatus3</strain>
    </source>
</reference>
<dbReference type="VEuPathDB" id="VectorBase:AMAM010700"/>
<dbReference type="InterPro" id="IPR000884">
    <property type="entry name" value="TSP1_rpt"/>
</dbReference>
<feature type="transmembrane region" description="Helical" evidence="2">
    <location>
        <begin position="6"/>
        <end position="26"/>
    </location>
</feature>
<feature type="region of interest" description="Disordered" evidence="1">
    <location>
        <begin position="87"/>
        <end position="207"/>
    </location>
</feature>
<evidence type="ECO:0000313" key="3">
    <source>
        <dbReference type="EnsemblMetazoa" id="AMAM010700-PA"/>
    </source>
</evidence>
<dbReference type="SUPFAM" id="SSF82895">
    <property type="entry name" value="TSP-1 type 1 repeat"/>
    <property type="match status" value="1"/>
</dbReference>
<feature type="region of interest" description="Disordered" evidence="1">
    <location>
        <begin position="321"/>
        <end position="348"/>
    </location>
</feature>
<keyword evidence="2" id="KW-0472">Membrane</keyword>
<keyword evidence="2" id="KW-1133">Transmembrane helix</keyword>
<proteinExistence type="predicted"/>
<dbReference type="AlphaFoldDB" id="A0A182SP90"/>
<evidence type="ECO:0000313" key="4">
    <source>
        <dbReference type="Proteomes" id="UP000075901"/>
    </source>
</evidence>
<keyword evidence="2" id="KW-0812">Transmembrane</keyword>
<feature type="compositionally biased region" description="Low complexity" evidence="1">
    <location>
        <begin position="100"/>
        <end position="110"/>
    </location>
</feature>